<dbReference type="EMBL" id="CM001218">
    <property type="protein sequence ID" value="AES67028.2"/>
    <property type="molecule type" value="Genomic_DNA"/>
</dbReference>
<dbReference type="SMART" id="SM00579">
    <property type="entry name" value="FBD"/>
    <property type="match status" value="1"/>
</dbReference>
<evidence type="ECO:0000259" key="1">
    <source>
        <dbReference type="SMART" id="SM00579"/>
    </source>
</evidence>
<accession>A0A0C3V6N8</accession>
<dbReference type="PaxDb" id="3880-AES67028"/>
<dbReference type="InterPro" id="IPR032675">
    <property type="entry name" value="LRR_dom_sf"/>
</dbReference>
<dbReference type="SUPFAM" id="SSF52047">
    <property type="entry name" value="RNI-like"/>
    <property type="match status" value="1"/>
</dbReference>
<evidence type="ECO:0000313" key="2">
    <source>
        <dbReference type="EMBL" id="AES67028.2"/>
    </source>
</evidence>
<dbReference type="PANTHER" id="PTHR31900:SF30">
    <property type="entry name" value="SUPERFAMILY PROTEIN, PUTATIVE-RELATED"/>
    <property type="match status" value="1"/>
</dbReference>
<sequence length="320" mass="36941">MSLVSPRYLHLWKDLQAFDFYFDRSIPFEKASLFVNSVLSLRKSRDIQKFHLTLTFDRYKSFDIKKFQAKCVEIWILAAIGPHLQELILSISSYCIKLPPSFFINCTNLVSLRFSGAIDMLVQDYSVHFPSLKKLSLGADIVCTPQIHYFSFSLAAPTSKLCSLALIFDVTVYMQWPIHAPVLDYPEFRHLHHLKLILLCFNSNLLGHVLEQCHMLQVLIIQSNKEEPPPLRTWQPESTTVSQCLKSHLTYIHLEGYQGLEDELTFAEYILRNGLFLKTMLIFVDISMDKKDKDCSLKRLTDIPRGSIMCQLEFDPAVSP</sequence>
<dbReference type="Gene3D" id="3.80.10.10">
    <property type="entry name" value="Ribonuclease Inhibitor"/>
    <property type="match status" value="1"/>
</dbReference>
<keyword evidence="4" id="KW-1185">Reference proteome</keyword>
<proteinExistence type="predicted"/>
<dbReference type="Pfam" id="PF08387">
    <property type="entry name" value="FBD"/>
    <property type="match status" value="1"/>
</dbReference>
<reference evidence="2 4" key="2">
    <citation type="journal article" date="2014" name="BMC Genomics">
        <title>An improved genome release (version Mt4.0) for the model legume Medicago truncatula.</title>
        <authorList>
            <person name="Tang H."/>
            <person name="Krishnakumar V."/>
            <person name="Bidwell S."/>
            <person name="Rosen B."/>
            <person name="Chan A."/>
            <person name="Zhou S."/>
            <person name="Gentzbittel L."/>
            <person name="Childs K.L."/>
            <person name="Yandell M."/>
            <person name="Gundlach H."/>
            <person name="Mayer K.F."/>
            <person name="Schwartz D.C."/>
            <person name="Town C.D."/>
        </authorList>
    </citation>
    <scope>GENOME REANNOTATION</scope>
    <source>
        <strain evidence="3 4">cv. Jemalong A17</strain>
    </source>
</reference>
<reference evidence="3" key="3">
    <citation type="submission" date="2015-04" db="UniProtKB">
        <authorList>
            <consortium name="EnsemblPlants"/>
        </authorList>
    </citation>
    <scope>IDENTIFICATION</scope>
    <source>
        <strain evidence="3">cv. Jemalong A17</strain>
    </source>
</reference>
<dbReference type="AlphaFoldDB" id="G7IRD3"/>
<gene>
    <name evidence="2" type="ordered locus">MTR_2g086020</name>
</gene>
<accession>G7IRD3</accession>
<organism evidence="2 4">
    <name type="scientific">Medicago truncatula</name>
    <name type="common">Barrel medic</name>
    <name type="synonym">Medicago tribuloides</name>
    <dbReference type="NCBI Taxonomy" id="3880"/>
    <lineage>
        <taxon>Eukaryota</taxon>
        <taxon>Viridiplantae</taxon>
        <taxon>Streptophyta</taxon>
        <taxon>Embryophyta</taxon>
        <taxon>Tracheophyta</taxon>
        <taxon>Spermatophyta</taxon>
        <taxon>Magnoliopsida</taxon>
        <taxon>eudicotyledons</taxon>
        <taxon>Gunneridae</taxon>
        <taxon>Pentapetalae</taxon>
        <taxon>rosids</taxon>
        <taxon>fabids</taxon>
        <taxon>Fabales</taxon>
        <taxon>Fabaceae</taxon>
        <taxon>Papilionoideae</taxon>
        <taxon>50 kb inversion clade</taxon>
        <taxon>NPAAA clade</taxon>
        <taxon>Hologalegina</taxon>
        <taxon>IRL clade</taxon>
        <taxon>Trifolieae</taxon>
        <taxon>Medicago</taxon>
    </lineage>
</organism>
<feature type="domain" description="FBD" evidence="1">
    <location>
        <begin position="243"/>
        <end position="315"/>
    </location>
</feature>
<reference evidence="2 4" key="1">
    <citation type="journal article" date="2011" name="Nature">
        <title>The Medicago genome provides insight into the evolution of rhizobial symbioses.</title>
        <authorList>
            <person name="Young N.D."/>
            <person name="Debelle F."/>
            <person name="Oldroyd G.E."/>
            <person name="Geurts R."/>
            <person name="Cannon S.B."/>
            <person name="Udvardi M.K."/>
            <person name="Benedito V.A."/>
            <person name="Mayer K.F."/>
            <person name="Gouzy J."/>
            <person name="Schoof H."/>
            <person name="Van de Peer Y."/>
            <person name="Proost S."/>
            <person name="Cook D.R."/>
            <person name="Meyers B.C."/>
            <person name="Spannagl M."/>
            <person name="Cheung F."/>
            <person name="De Mita S."/>
            <person name="Krishnakumar V."/>
            <person name="Gundlach H."/>
            <person name="Zhou S."/>
            <person name="Mudge J."/>
            <person name="Bharti A.K."/>
            <person name="Murray J.D."/>
            <person name="Naoumkina M.A."/>
            <person name="Rosen B."/>
            <person name="Silverstein K.A."/>
            <person name="Tang H."/>
            <person name="Rombauts S."/>
            <person name="Zhao P.X."/>
            <person name="Zhou P."/>
            <person name="Barbe V."/>
            <person name="Bardou P."/>
            <person name="Bechner M."/>
            <person name="Bellec A."/>
            <person name="Berger A."/>
            <person name="Berges H."/>
            <person name="Bidwell S."/>
            <person name="Bisseling T."/>
            <person name="Choisne N."/>
            <person name="Couloux A."/>
            <person name="Denny R."/>
            <person name="Deshpande S."/>
            <person name="Dai X."/>
            <person name="Doyle J.J."/>
            <person name="Dudez A.M."/>
            <person name="Farmer A.D."/>
            <person name="Fouteau S."/>
            <person name="Franken C."/>
            <person name="Gibelin C."/>
            <person name="Gish J."/>
            <person name="Goldstein S."/>
            <person name="Gonzalez A.J."/>
            <person name="Green P.J."/>
            <person name="Hallab A."/>
            <person name="Hartog M."/>
            <person name="Hua A."/>
            <person name="Humphray S.J."/>
            <person name="Jeong D.H."/>
            <person name="Jing Y."/>
            <person name="Jocker A."/>
            <person name="Kenton S.M."/>
            <person name="Kim D.J."/>
            <person name="Klee K."/>
            <person name="Lai H."/>
            <person name="Lang C."/>
            <person name="Lin S."/>
            <person name="Macmil S.L."/>
            <person name="Magdelenat G."/>
            <person name="Matthews L."/>
            <person name="McCorrison J."/>
            <person name="Monaghan E.L."/>
            <person name="Mun J.H."/>
            <person name="Najar F.Z."/>
            <person name="Nicholson C."/>
            <person name="Noirot C."/>
            <person name="O'Bleness M."/>
            <person name="Paule C.R."/>
            <person name="Poulain J."/>
            <person name="Prion F."/>
            <person name="Qin B."/>
            <person name="Qu C."/>
            <person name="Retzel E.F."/>
            <person name="Riddle C."/>
            <person name="Sallet E."/>
            <person name="Samain S."/>
            <person name="Samson N."/>
            <person name="Sanders I."/>
            <person name="Saurat O."/>
            <person name="Scarpelli C."/>
            <person name="Schiex T."/>
            <person name="Segurens B."/>
            <person name="Severin A.J."/>
            <person name="Sherrier D.J."/>
            <person name="Shi R."/>
            <person name="Sims S."/>
            <person name="Singer S.R."/>
            <person name="Sinharoy S."/>
            <person name="Sterck L."/>
            <person name="Viollet A."/>
            <person name="Wang B.B."/>
            <person name="Wang K."/>
            <person name="Wang M."/>
            <person name="Wang X."/>
            <person name="Warfsmann J."/>
            <person name="Weissenbach J."/>
            <person name="White D.D."/>
            <person name="White J.D."/>
            <person name="Wiley G.B."/>
            <person name="Wincker P."/>
            <person name="Xing Y."/>
            <person name="Yang L."/>
            <person name="Yao Z."/>
            <person name="Ying F."/>
            <person name="Zhai J."/>
            <person name="Zhou L."/>
            <person name="Zuber A."/>
            <person name="Denarie J."/>
            <person name="Dixon R.A."/>
            <person name="May G.D."/>
            <person name="Schwartz D.C."/>
            <person name="Rogers J."/>
            <person name="Quetier F."/>
            <person name="Town C.D."/>
            <person name="Roe B.A."/>
        </authorList>
    </citation>
    <scope>NUCLEOTIDE SEQUENCE [LARGE SCALE GENOMIC DNA]</scope>
    <source>
        <strain evidence="2">A17</strain>
        <strain evidence="3 4">cv. Jemalong A17</strain>
    </source>
</reference>
<dbReference type="Proteomes" id="UP000002051">
    <property type="component" value="Chromosome 2"/>
</dbReference>
<protein>
    <submittedName>
        <fullName evidence="2">FBD protein</fullName>
    </submittedName>
</protein>
<dbReference type="PANTHER" id="PTHR31900">
    <property type="entry name" value="F-BOX/RNI SUPERFAMILY PROTEIN-RELATED"/>
    <property type="match status" value="1"/>
</dbReference>
<dbReference type="EnsemblPlants" id="AES67028">
    <property type="protein sequence ID" value="AES67028"/>
    <property type="gene ID" value="MTR_2g086020"/>
</dbReference>
<name>G7IRD3_MEDTR</name>
<dbReference type="InterPro" id="IPR006566">
    <property type="entry name" value="FBD"/>
</dbReference>
<dbReference type="STRING" id="3880.G7IRD3"/>
<evidence type="ECO:0000313" key="3">
    <source>
        <dbReference type="EnsemblPlants" id="AES67028"/>
    </source>
</evidence>
<dbReference type="InterPro" id="IPR050232">
    <property type="entry name" value="FBL13/AtMIF1-like"/>
</dbReference>
<evidence type="ECO:0000313" key="4">
    <source>
        <dbReference type="Proteomes" id="UP000002051"/>
    </source>
</evidence>
<dbReference type="HOGENOM" id="CLU_869773_0_0_1"/>